<evidence type="ECO:0000256" key="4">
    <source>
        <dbReference type="ARBA" id="ARBA00023002"/>
    </source>
</evidence>
<feature type="region of interest" description="Disordered" evidence="9">
    <location>
        <begin position="502"/>
        <end position="533"/>
    </location>
</feature>
<dbReference type="OrthoDB" id="1844152at2759"/>
<accession>A0A2T4C1F6</accession>
<dbReference type="InterPro" id="IPR001138">
    <property type="entry name" value="Zn2Cys6_DnaBD"/>
</dbReference>
<sequence length="1049" mass="116611">MTGPEGVRAKGRIPKYRTSCDNCQTAKVKCGHEKPSCRRCSVHRVDCVYSLSRRMGRPRAKKVAADASNHGPSAATSEQSGNANPKAVTPEDAAEGARPPQTLAAEGCGAEAEPAEPLVSEAGQIPENWAPLFGDLGQLNATEAMDGLEGSEQQEDDPMEFLSTESPMELGDMAFDGIPSFLNSLSGSLEPQATTSTVPAELFGSHEMLSFALPDASVKGDHASARPSTHQQHQASSSSESCTCGHSAKPSRRDSASAPSARDESNQLPNLASILFSEASYSPQEVSSCSPSNASQPSDTSPSVQTSCDGHSSEPSWRRTQVVLRRGNCSCMATITERIASLKAEQQSSCFMPMDCVLMLEQEVQESLSLLHECRNCRLDSVVHLLALVSVRMMLNILQKTARSEFVSRPTSPSGGSYETIALCIGGYRVPGRVRCRFLRKALQARFHKLAALVEERESLVTGKKQDSFSKSASLLLVADGVICDQFELIWVAPTVTSDHTKPMTPVYKSTSKPQDDNRQRVNSGDVAMEPSHLHNTTATTTLGYKLQSALDRPFATAAVTILISIVSIAFLDWLNYQHQRSRLGKIPIVGDAPYLWKRLRWTENESNLKGVFQRGYDTFSKKLKPWAYWGQHDDFILVLPPGTCDEVKNADPSQMSFLQAVEDSYHFRLHTNILGRAHVDAVRQSVNKNMNQEPFAGFLQIWHLVHLVAASFLIGPHFARDPDYMGYIEDYCLNVPHFVHLYFWVPAPLRKLFWYLSPWGFRVRRVIKNLKSFIIPELKRRIADWRANDRNQSPDQYTLLRAMLDLKEERGQFARDATAMTRQEEERQINIFSDEVMFTAFDSAGPVACLVTQLLFESIQDPSLTEALRAEISKALADNGGEWSVQMMSSLPRLESFTRETLRVDGPTLFSVTRSILKPFQLKSGLVLRPGNIISAPSWMIHNDEDNYPNAKQFNPYRFYDETINTATVKATTASNTFLAYGYGSQMCPGRYLGVRMTQIIFAKLLMRYDATFEGGKRTKPENIVMPGQVLPSYYSKIVLKLREGGEN</sequence>
<feature type="compositionally biased region" description="Basic and acidic residues" evidence="9">
    <location>
        <begin position="251"/>
        <end position="265"/>
    </location>
</feature>
<evidence type="ECO:0000256" key="1">
    <source>
        <dbReference type="ARBA" id="ARBA00001971"/>
    </source>
</evidence>
<keyword evidence="10" id="KW-0812">Transmembrane</keyword>
<dbReference type="InterPro" id="IPR001128">
    <property type="entry name" value="Cyt_P450"/>
</dbReference>
<evidence type="ECO:0000256" key="7">
    <source>
        <dbReference type="ARBA" id="ARBA00023242"/>
    </source>
</evidence>
<evidence type="ECO:0000256" key="3">
    <source>
        <dbReference type="ARBA" id="ARBA00022723"/>
    </source>
</evidence>
<dbReference type="SUPFAM" id="SSF57701">
    <property type="entry name" value="Zn2/Cys6 DNA-binding domain"/>
    <property type="match status" value="1"/>
</dbReference>
<dbReference type="SUPFAM" id="SSF48264">
    <property type="entry name" value="Cytochrome P450"/>
    <property type="match status" value="1"/>
</dbReference>
<evidence type="ECO:0000256" key="2">
    <source>
        <dbReference type="ARBA" id="ARBA00010617"/>
    </source>
</evidence>
<dbReference type="CDD" id="cd00067">
    <property type="entry name" value="GAL4"/>
    <property type="match status" value="1"/>
</dbReference>
<feature type="transmembrane region" description="Helical" evidence="10">
    <location>
        <begin position="555"/>
        <end position="575"/>
    </location>
</feature>
<dbReference type="GO" id="GO:0020037">
    <property type="term" value="F:heme binding"/>
    <property type="evidence" value="ECO:0007669"/>
    <property type="project" value="InterPro"/>
</dbReference>
<evidence type="ECO:0000256" key="8">
    <source>
        <dbReference type="PIRSR" id="PIRSR602403-1"/>
    </source>
</evidence>
<dbReference type="InterPro" id="IPR036396">
    <property type="entry name" value="Cyt_P450_sf"/>
</dbReference>
<feature type="compositionally biased region" description="Low complexity" evidence="9">
    <location>
        <begin position="287"/>
        <end position="298"/>
    </location>
</feature>
<dbReference type="CDD" id="cd11041">
    <property type="entry name" value="CYP503A1-like"/>
    <property type="match status" value="1"/>
</dbReference>
<feature type="compositionally biased region" description="Polar residues" evidence="9">
    <location>
        <begin position="299"/>
        <end position="319"/>
    </location>
</feature>
<dbReference type="Pfam" id="PF00172">
    <property type="entry name" value="Zn_clus"/>
    <property type="match status" value="1"/>
</dbReference>
<dbReference type="EMBL" id="KZ679134">
    <property type="protein sequence ID" value="PTB75334.1"/>
    <property type="molecule type" value="Genomic_DNA"/>
</dbReference>
<evidence type="ECO:0000313" key="13">
    <source>
        <dbReference type="Proteomes" id="UP000240760"/>
    </source>
</evidence>
<keyword evidence="4" id="KW-0560">Oxidoreductase</keyword>
<dbReference type="GO" id="GO:0016705">
    <property type="term" value="F:oxidoreductase activity, acting on paired donors, with incorporation or reduction of molecular oxygen"/>
    <property type="evidence" value="ECO:0007669"/>
    <property type="project" value="InterPro"/>
</dbReference>
<feature type="transmembrane region" description="Helical" evidence="10">
    <location>
        <begin position="696"/>
        <end position="720"/>
    </location>
</feature>
<dbReference type="PRINTS" id="PR00465">
    <property type="entry name" value="EP450IV"/>
</dbReference>
<evidence type="ECO:0000259" key="11">
    <source>
        <dbReference type="PROSITE" id="PS50048"/>
    </source>
</evidence>
<feature type="region of interest" description="Disordered" evidence="9">
    <location>
        <begin position="286"/>
        <end position="319"/>
    </location>
</feature>
<comment type="cofactor">
    <cofactor evidence="1 8">
        <name>heme</name>
        <dbReference type="ChEBI" id="CHEBI:30413"/>
    </cofactor>
</comment>
<dbReference type="Proteomes" id="UP000240760">
    <property type="component" value="Unassembled WGS sequence"/>
</dbReference>
<gene>
    <name evidence="12" type="ORF">M440DRAFT_1335454</name>
</gene>
<dbReference type="InterPro" id="IPR036864">
    <property type="entry name" value="Zn2-C6_fun-type_DNA-bd_sf"/>
</dbReference>
<evidence type="ECO:0000313" key="12">
    <source>
        <dbReference type="EMBL" id="PTB75334.1"/>
    </source>
</evidence>
<organism evidence="12 13">
    <name type="scientific">Trichoderma longibrachiatum ATCC 18648</name>
    <dbReference type="NCBI Taxonomy" id="983965"/>
    <lineage>
        <taxon>Eukaryota</taxon>
        <taxon>Fungi</taxon>
        <taxon>Dikarya</taxon>
        <taxon>Ascomycota</taxon>
        <taxon>Pezizomycotina</taxon>
        <taxon>Sordariomycetes</taxon>
        <taxon>Hypocreomycetidae</taxon>
        <taxon>Hypocreales</taxon>
        <taxon>Hypocreaceae</taxon>
        <taxon>Trichoderma</taxon>
    </lineage>
</organism>
<name>A0A2T4C1F6_TRILO</name>
<keyword evidence="10" id="KW-1133">Transmembrane helix</keyword>
<feature type="domain" description="Zn(2)-C6 fungal-type" evidence="11">
    <location>
        <begin position="19"/>
        <end position="49"/>
    </location>
</feature>
<proteinExistence type="inferred from homology"/>
<feature type="compositionally biased region" description="Polar residues" evidence="9">
    <location>
        <begin position="70"/>
        <end position="83"/>
    </location>
</feature>
<dbReference type="GO" id="GO:0000981">
    <property type="term" value="F:DNA-binding transcription factor activity, RNA polymerase II-specific"/>
    <property type="evidence" value="ECO:0007669"/>
    <property type="project" value="InterPro"/>
</dbReference>
<feature type="region of interest" description="Disordered" evidence="9">
    <location>
        <begin position="218"/>
        <end position="268"/>
    </location>
</feature>
<feature type="compositionally biased region" description="Low complexity" evidence="9">
    <location>
        <begin position="228"/>
        <end position="248"/>
    </location>
</feature>
<dbReference type="Gene3D" id="1.10.630.10">
    <property type="entry name" value="Cytochrome P450"/>
    <property type="match status" value="1"/>
</dbReference>
<evidence type="ECO:0000256" key="6">
    <source>
        <dbReference type="ARBA" id="ARBA00023033"/>
    </source>
</evidence>
<keyword evidence="13" id="KW-1185">Reference proteome</keyword>
<dbReference type="Pfam" id="PF00067">
    <property type="entry name" value="p450"/>
    <property type="match status" value="1"/>
</dbReference>
<evidence type="ECO:0000256" key="9">
    <source>
        <dbReference type="SAM" id="MobiDB-lite"/>
    </source>
</evidence>
<dbReference type="AlphaFoldDB" id="A0A2T4C1F6"/>
<feature type="region of interest" description="Disordered" evidence="9">
    <location>
        <begin position="54"/>
        <end position="101"/>
    </location>
</feature>
<keyword evidence="7" id="KW-0539">Nucleus</keyword>
<dbReference type="GO" id="GO:0005506">
    <property type="term" value="F:iron ion binding"/>
    <property type="evidence" value="ECO:0007669"/>
    <property type="project" value="InterPro"/>
</dbReference>
<evidence type="ECO:0000256" key="10">
    <source>
        <dbReference type="SAM" id="Phobius"/>
    </source>
</evidence>
<keyword evidence="10" id="KW-0472">Membrane</keyword>
<dbReference type="PANTHER" id="PTHR46206">
    <property type="entry name" value="CYTOCHROME P450"/>
    <property type="match status" value="1"/>
</dbReference>
<dbReference type="InterPro" id="IPR002403">
    <property type="entry name" value="Cyt_P450_E_grp-IV"/>
</dbReference>
<keyword evidence="3 8" id="KW-0479">Metal-binding</keyword>
<dbReference type="GO" id="GO:0008270">
    <property type="term" value="F:zinc ion binding"/>
    <property type="evidence" value="ECO:0007669"/>
    <property type="project" value="InterPro"/>
</dbReference>
<dbReference type="GO" id="GO:0004497">
    <property type="term" value="F:monooxygenase activity"/>
    <property type="evidence" value="ECO:0007669"/>
    <property type="project" value="UniProtKB-KW"/>
</dbReference>
<comment type="similarity">
    <text evidence="2">Belongs to the cytochrome P450 family.</text>
</comment>
<reference evidence="12 13" key="1">
    <citation type="submission" date="2016-07" db="EMBL/GenBank/DDBJ databases">
        <title>Multiple horizontal gene transfer events from other fungi enriched the ability of initially mycotrophic Trichoderma (Ascomycota) to feed on dead plant biomass.</title>
        <authorList>
            <consortium name="DOE Joint Genome Institute"/>
            <person name="Aerts A."/>
            <person name="Atanasova L."/>
            <person name="Chenthamara K."/>
            <person name="Zhang J."/>
            <person name="Grujic M."/>
            <person name="Henrissat B."/>
            <person name="Kuo A."/>
            <person name="Salamov A."/>
            <person name="Lipzen A."/>
            <person name="Labutti K."/>
            <person name="Barry K."/>
            <person name="Miao Y."/>
            <person name="Rahimi M.J."/>
            <person name="Shen Q."/>
            <person name="Grigoriev I.V."/>
            <person name="Kubicek C.P."/>
            <person name="Druzhinina I.S."/>
        </authorList>
    </citation>
    <scope>NUCLEOTIDE SEQUENCE [LARGE SCALE GENOMIC DNA]</scope>
    <source>
        <strain evidence="12 13">ATCC 18648</strain>
    </source>
</reference>
<dbReference type="PROSITE" id="PS50048">
    <property type="entry name" value="ZN2_CY6_FUNGAL_2"/>
    <property type="match status" value="1"/>
</dbReference>
<keyword evidence="8" id="KW-0349">Heme</keyword>
<keyword evidence="6" id="KW-0503">Monooxygenase</keyword>
<protein>
    <submittedName>
        <fullName evidence="12">Cytochrome P450</fullName>
    </submittedName>
</protein>
<dbReference type="STRING" id="983965.A0A2T4C1F6"/>
<keyword evidence="5 8" id="KW-0408">Iron</keyword>
<dbReference type="Gene3D" id="4.10.240.10">
    <property type="entry name" value="Zn(2)-C6 fungal-type DNA-binding domain"/>
    <property type="match status" value="1"/>
</dbReference>
<dbReference type="PANTHER" id="PTHR46206:SF4">
    <property type="entry name" value="P450, PUTATIVE (EUROFUNG)-RELATED"/>
    <property type="match status" value="1"/>
</dbReference>
<feature type="binding site" description="axial binding residue" evidence="8">
    <location>
        <position position="989"/>
    </location>
    <ligand>
        <name>heme</name>
        <dbReference type="ChEBI" id="CHEBI:30413"/>
    </ligand>
    <ligandPart>
        <name>Fe</name>
        <dbReference type="ChEBI" id="CHEBI:18248"/>
    </ligandPart>
</feature>
<dbReference type="SMART" id="SM00066">
    <property type="entry name" value="GAL4"/>
    <property type="match status" value="1"/>
</dbReference>
<evidence type="ECO:0000256" key="5">
    <source>
        <dbReference type="ARBA" id="ARBA00023004"/>
    </source>
</evidence>